<dbReference type="AlphaFoldDB" id="Q08N75"/>
<reference evidence="2 3" key="1">
    <citation type="submission" date="2006-04" db="EMBL/GenBank/DDBJ databases">
        <authorList>
            <person name="Nierman W.C."/>
        </authorList>
    </citation>
    <scope>NUCLEOTIDE SEQUENCE [LARGE SCALE GENOMIC DNA]</scope>
    <source>
        <strain evidence="2 3">DW4/3-1</strain>
    </source>
</reference>
<proteinExistence type="predicted"/>
<dbReference type="Proteomes" id="UP000032702">
    <property type="component" value="Unassembled WGS sequence"/>
</dbReference>
<evidence type="ECO:0000313" key="3">
    <source>
        <dbReference type="Proteomes" id="UP000032702"/>
    </source>
</evidence>
<organism evidence="2 3">
    <name type="scientific">Stigmatella aurantiaca (strain DW4/3-1)</name>
    <dbReference type="NCBI Taxonomy" id="378806"/>
    <lineage>
        <taxon>Bacteria</taxon>
        <taxon>Pseudomonadati</taxon>
        <taxon>Myxococcota</taxon>
        <taxon>Myxococcia</taxon>
        <taxon>Myxococcales</taxon>
        <taxon>Cystobacterineae</taxon>
        <taxon>Archangiaceae</taxon>
        <taxon>Stigmatella</taxon>
    </lineage>
</organism>
<gene>
    <name evidence="2" type="ORF">STIAU_6686</name>
</gene>
<evidence type="ECO:0000313" key="2">
    <source>
        <dbReference type="EMBL" id="EAU61934.1"/>
    </source>
</evidence>
<feature type="region of interest" description="Disordered" evidence="1">
    <location>
        <begin position="1"/>
        <end position="23"/>
    </location>
</feature>
<dbReference type="EMBL" id="AAMD01000300">
    <property type="protein sequence ID" value="EAU61934.1"/>
    <property type="molecule type" value="Genomic_DNA"/>
</dbReference>
<feature type="non-terminal residue" evidence="2">
    <location>
        <position position="1"/>
    </location>
</feature>
<name>Q08N75_STIAD</name>
<evidence type="ECO:0000256" key="1">
    <source>
        <dbReference type="SAM" id="MobiDB-lite"/>
    </source>
</evidence>
<accession>Q08N75</accession>
<comment type="caution">
    <text evidence="2">The sequence shown here is derived from an EMBL/GenBank/DDBJ whole genome shotgun (WGS) entry which is preliminary data.</text>
</comment>
<protein>
    <submittedName>
        <fullName evidence="2">Uncharacterized protein</fullName>
    </submittedName>
</protein>
<sequence length="23" mass="2527">LRQRRHALREKVKAAMGPPPSGA</sequence>